<dbReference type="SUPFAM" id="SSF55931">
    <property type="entry name" value="Glutamine synthetase/guanido kinase"/>
    <property type="match status" value="1"/>
</dbReference>
<dbReference type="InterPro" id="IPR007370">
    <property type="entry name" value="Glu_cys_ligase"/>
</dbReference>
<comment type="catalytic activity">
    <reaction evidence="7 8 9">
        <text>L-cysteine + L-glutamate + ATP = gamma-L-glutamyl-L-cysteine + ADP + phosphate + H(+)</text>
        <dbReference type="Rhea" id="RHEA:13285"/>
        <dbReference type="ChEBI" id="CHEBI:15378"/>
        <dbReference type="ChEBI" id="CHEBI:29985"/>
        <dbReference type="ChEBI" id="CHEBI:30616"/>
        <dbReference type="ChEBI" id="CHEBI:35235"/>
        <dbReference type="ChEBI" id="CHEBI:43474"/>
        <dbReference type="ChEBI" id="CHEBI:58173"/>
        <dbReference type="ChEBI" id="CHEBI:456216"/>
        <dbReference type="EC" id="6.3.2.2"/>
    </reaction>
</comment>
<keyword evidence="12" id="KW-1185">Reference proteome</keyword>
<dbReference type="EMBL" id="JACHWY010000003">
    <property type="protein sequence ID" value="MBB3048470.1"/>
    <property type="molecule type" value="Genomic_DNA"/>
</dbReference>
<keyword evidence="4 8" id="KW-0317">Glutathione biosynthesis</keyword>
<dbReference type="Pfam" id="PF04262">
    <property type="entry name" value="Glu_cys_ligase"/>
    <property type="match status" value="1"/>
</dbReference>
<name>A0A7W4Z7X6_9GAMM</name>
<evidence type="ECO:0000256" key="9">
    <source>
        <dbReference type="RuleBase" id="RU004391"/>
    </source>
</evidence>
<dbReference type="GO" id="GO:0004357">
    <property type="term" value="F:glutamate-cysteine ligase activity"/>
    <property type="evidence" value="ECO:0007669"/>
    <property type="project" value="UniProtKB-UniRule"/>
</dbReference>
<organism evidence="11 12">
    <name type="scientific">Litorivivens lipolytica</name>
    <dbReference type="NCBI Taxonomy" id="1524264"/>
    <lineage>
        <taxon>Bacteria</taxon>
        <taxon>Pseudomonadati</taxon>
        <taxon>Pseudomonadota</taxon>
        <taxon>Gammaproteobacteria</taxon>
        <taxon>Litorivivens</taxon>
    </lineage>
</organism>
<sequence>MTRTAPEILAALNANVATLSRIRRGIEKESLRINADGELAKTPHPTALGSALTHPEITTDFSEALLEFITPVSTDIDTTLKQLDNIHRWTYANLGDELLWPGSMPCLLGPDDEIPVAQYGSSNVARMKTLYRLGLGQRYGRRMQTISGIHYNFSVPDELWQWLAEASGRELNQDFITERYFGLIRNFRRLSWLLIYLFGAAPAVCRCFLDGKEHKLDSLNGGTLYHPFGTSLRMGDFGYQSAAQSPLNICYNTLDNYIQTLKQAIQTPHPDYARIPKTEQLSGGLLQIENEFYSPIRPKRVTQSGEIPLGALKRGGVEYIEVRCVDVNPESPLGITREQIQFLDVFLVYCLLSDSPLCNEKVYAEIGANLHKVVEQGREPGLTLNDHGQAITLGDWAQRIFDDMADVAEAFDTAIESGEHPSYLQVLADWKRSLSEPDNTPSAKMIDTLRQRGLSYYAYMMERAEAHRDWFSKPALSDSQIAAAKATSATSLSEQKVVEESDSLSFDDYLSKYYSQYDTL</sequence>
<keyword evidence="5 8" id="KW-0547">Nucleotide-binding</keyword>
<evidence type="ECO:0000256" key="5">
    <source>
        <dbReference type="ARBA" id="ARBA00022741"/>
    </source>
</evidence>
<comment type="similarity">
    <text evidence="2 8">Belongs to the glutamate--cysteine ligase type 1 family. Type 1 subfamily.</text>
</comment>
<evidence type="ECO:0000259" key="10">
    <source>
        <dbReference type="Pfam" id="PF04262"/>
    </source>
</evidence>
<evidence type="ECO:0000313" key="11">
    <source>
        <dbReference type="EMBL" id="MBB3048470.1"/>
    </source>
</evidence>
<proteinExistence type="inferred from homology"/>
<reference evidence="11 12" key="1">
    <citation type="submission" date="2020-08" db="EMBL/GenBank/DDBJ databases">
        <title>Genomic Encyclopedia of Type Strains, Phase III (KMG-III): the genomes of soil and plant-associated and newly described type strains.</title>
        <authorList>
            <person name="Whitman W."/>
        </authorList>
    </citation>
    <scope>NUCLEOTIDE SEQUENCE [LARGE SCALE GENOMIC DNA]</scope>
    <source>
        <strain evidence="11 12">CECT 8654</strain>
    </source>
</reference>
<dbReference type="EC" id="6.3.2.2" evidence="8"/>
<dbReference type="AlphaFoldDB" id="A0A7W4Z7X6"/>
<keyword evidence="6 8" id="KW-0067">ATP-binding</keyword>
<evidence type="ECO:0000256" key="4">
    <source>
        <dbReference type="ARBA" id="ARBA00022684"/>
    </source>
</evidence>
<dbReference type="HAMAP" id="MF_00578">
    <property type="entry name" value="Glu_cys_ligase"/>
    <property type="match status" value="1"/>
</dbReference>
<dbReference type="UniPathway" id="UPA00142">
    <property type="reaction ID" value="UER00209"/>
</dbReference>
<comment type="pathway">
    <text evidence="1 8 9">Sulfur metabolism; glutathione biosynthesis; glutathione from L-cysteine and L-glutamate: step 1/2.</text>
</comment>
<dbReference type="PANTHER" id="PTHR38761:SF1">
    <property type="entry name" value="GLUTAMATE--CYSTEINE LIGASE"/>
    <property type="match status" value="1"/>
</dbReference>
<dbReference type="NCBIfam" id="TIGR01434">
    <property type="entry name" value="glu_cys_ligase"/>
    <property type="match status" value="1"/>
</dbReference>
<feature type="domain" description="Glutamate--cysteine ligase" evidence="10">
    <location>
        <begin position="14"/>
        <end position="373"/>
    </location>
</feature>
<keyword evidence="3 8" id="KW-0436">Ligase</keyword>
<evidence type="ECO:0000313" key="12">
    <source>
        <dbReference type="Proteomes" id="UP000537130"/>
    </source>
</evidence>
<dbReference type="GO" id="GO:0006750">
    <property type="term" value="P:glutathione biosynthetic process"/>
    <property type="evidence" value="ECO:0007669"/>
    <property type="project" value="UniProtKB-UniRule"/>
</dbReference>
<protein>
    <recommendedName>
        <fullName evidence="8">Glutamate--cysteine ligase</fullName>
        <ecNumber evidence="8">6.3.2.2</ecNumber>
    </recommendedName>
    <alternativeName>
        <fullName evidence="8">Gamma-ECS</fullName>
        <shortName evidence="8">GCS</shortName>
    </alternativeName>
    <alternativeName>
        <fullName evidence="8">Gamma-glutamylcysteine synthetase</fullName>
    </alternativeName>
</protein>
<dbReference type="GO" id="GO:0046872">
    <property type="term" value="F:metal ion binding"/>
    <property type="evidence" value="ECO:0007669"/>
    <property type="project" value="TreeGrafter"/>
</dbReference>
<gene>
    <name evidence="8" type="primary">gshA</name>
    <name evidence="11" type="ORF">FHR99_002744</name>
</gene>
<dbReference type="PANTHER" id="PTHR38761">
    <property type="entry name" value="GLUTAMATE--CYSTEINE LIGASE"/>
    <property type="match status" value="1"/>
</dbReference>
<evidence type="ECO:0000256" key="3">
    <source>
        <dbReference type="ARBA" id="ARBA00022598"/>
    </source>
</evidence>
<dbReference type="InterPro" id="IPR014746">
    <property type="entry name" value="Gln_synth/guanido_kin_cat_dom"/>
</dbReference>
<dbReference type="RefSeq" id="WP_183411254.1">
    <property type="nucleotide sequence ID" value="NZ_JACHWY010000003.1"/>
</dbReference>
<dbReference type="GO" id="GO:0005829">
    <property type="term" value="C:cytosol"/>
    <property type="evidence" value="ECO:0007669"/>
    <property type="project" value="TreeGrafter"/>
</dbReference>
<evidence type="ECO:0000256" key="6">
    <source>
        <dbReference type="ARBA" id="ARBA00022840"/>
    </source>
</evidence>
<evidence type="ECO:0000256" key="7">
    <source>
        <dbReference type="ARBA" id="ARBA00048819"/>
    </source>
</evidence>
<evidence type="ECO:0000256" key="2">
    <source>
        <dbReference type="ARBA" id="ARBA00008772"/>
    </source>
</evidence>
<accession>A0A7W4Z7X6</accession>
<dbReference type="Gene3D" id="3.30.590.20">
    <property type="match status" value="1"/>
</dbReference>
<comment type="caution">
    <text evidence="11">The sequence shown here is derived from an EMBL/GenBank/DDBJ whole genome shotgun (WGS) entry which is preliminary data.</text>
</comment>
<dbReference type="GO" id="GO:0005524">
    <property type="term" value="F:ATP binding"/>
    <property type="evidence" value="ECO:0007669"/>
    <property type="project" value="UniProtKB-KW"/>
</dbReference>
<evidence type="ECO:0000256" key="8">
    <source>
        <dbReference type="HAMAP-Rule" id="MF_00578"/>
    </source>
</evidence>
<dbReference type="Proteomes" id="UP000537130">
    <property type="component" value="Unassembled WGS sequence"/>
</dbReference>
<dbReference type="InterPro" id="IPR006334">
    <property type="entry name" value="Glut_cys_ligase"/>
</dbReference>
<evidence type="ECO:0000256" key="1">
    <source>
        <dbReference type="ARBA" id="ARBA00005006"/>
    </source>
</evidence>